<dbReference type="InterPro" id="IPR036871">
    <property type="entry name" value="PX_dom_sf"/>
</dbReference>
<dbReference type="SUPFAM" id="SSF103657">
    <property type="entry name" value="BAR/IMD domain-like"/>
    <property type="match status" value="1"/>
</dbReference>
<dbReference type="InterPro" id="IPR036028">
    <property type="entry name" value="SH3-like_dom_sf"/>
</dbReference>
<dbReference type="CDD" id="cd00174">
    <property type="entry name" value="SH3"/>
    <property type="match status" value="1"/>
</dbReference>
<dbReference type="SUPFAM" id="SSF64268">
    <property type="entry name" value="PX domain"/>
    <property type="match status" value="1"/>
</dbReference>
<feature type="domain" description="PX" evidence="5">
    <location>
        <begin position="237"/>
        <end position="350"/>
    </location>
</feature>
<dbReference type="Gene3D" id="2.30.30.40">
    <property type="entry name" value="SH3 Domains"/>
    <property type="match status" value="1"/>
</dbReference>
<dbReference type="Pfam" id="PF00787">
    <property type="entry name" value="PX"/>
    <property type="match status" value="1"/>
</dbReference>
<dbReference type="InterPro" id="IPR001683">
    <property type="entry name" value="PX_dom"/>
</dbReference>
<organism evidence="6 7">
    <name type="scientific">Anaeramoeba flamelloides</name>
    <dbReference type="NCBI Taxonomy" id="1746091"/>
    <lineage>
        <taxon>Eukaryota</taxon>
        <taxon>Metamonada</taxon>
        <taxon>Anaeramoebidae</taxon>
        <taxon>Anaeramoeba</taxon>
    </lineage>
</organism>
<dbReference type="Gene3D" id="3.30.1520.10">
    <property type="entry name" value="Phox-like domain"/>
    <property type="match status" value="1"/>
</dbReference>
<proteinExistence type="predicted"/>
<evidence type="ECO:0000256" key="3">
    <source>
        <dbReference type="SAM" id="MobiDB-lite"/>
    </source>
</evidence>
<evidence type="ECO:0000313" key="7">
    <source>
        <dbReference type="Proteomes" id="UP001150062"/>
    </source>
</evidence>
<evidence type="ECO:0000313" key="6">
    <source>
        <dbReference type="EMBL" id="KAJ6230103.1"/>
    </source>
</evidence>
<evidence type="ECO:0000256" key="1">
    <source>
        <dbReference type="ARBA" id="ARBA00022443"/>
    </source>
</evidence>
<evidence type="ECO:0000256" key="2">
    <source>
        <dbReference type="PROSITE-ProRule" id="PRU00192"/>
    </source>
</evidence>
<evidence type="ECO:0000259" key="5">
    <source>
        <dbReference type="PROSITE" id="PS50195"/>
    </source>
</evidence>
<keyword evidence="7" id="KW-1185">Reference proteome</keyword>
<sequence length="609" mass="72264">MGPEHYIPDLSKKLFKSTTIKNSFSGSESDELKFKANDKIIVTDTHEESGWWTGYRSNDVNKIVGLFPGNYVQLENSEQVESGSQNENQQTINNEIEKEQEQQQDQKQLPDIQNNLPNLPKRPINGHPNTKQQNQRTKNNTNQNFEKEEEEEEEEEKEKEKEKEKETIKIKKSQPKKENINQKRTRTKRTKSRTQTKKLSHQSEKIKSSTHSNAKPKPKRNNKYLYRIRTGFLWSKPTKSYLIRVNHSSSKSQSKKAMIKIQTKRGETTEQTNRSWSDFRWLHNRISVFYPNICIPPLLEIKPINKMGLENQRNVRMFSGKLFLSRVSAHPILSQSRAVTEFLKETDQKYFNKQKKNIETQRFSFWRTIKSNYSSIDNKYVEQIDKFRTNVNSHSEKMKELQFVFKDISLNRYREMSNSLKKLSTVLVDWSKIPFDWRKSFPERAKETNQSIAKMLKSIGIVWKHIADAYDKQSNYEYNKLIPFLMEYEQLTKSFQNVLKYRDNTQLEYNEILQNQLNLERKTTVTENDREKIFNARRRTSSSKRKADMFTAITLVELEYFRTMRAKDIKQIMKSYIKSQAKFSQYTLDLFQKCLKKIDSVEIIEGSNK</sequence>
<dbReference type="SUPFAM" id="SSF50044">
    <property type="entry name" value="SH3-domain"/>
    <property type="match status" value="1"/>
</dbReference>
<feature type="compositionally biased region" description="Basic and acidic residues" evidence="3">
    <location>
        <begin position="158"/>
        <end position="181"/>
    </location>
</feature>
<dbReference type="InterPro" id="IPR001452">
    <property type="entry name" value="SH3_domain"/>
</dbReference>
<dbReference type="EMBL" id="JAOAOG010000314">
    <property type="protein sequence ID" value="KAJ6230103.1"/>
    <property type="molecule type" value="Genomic_DNA"/>
</dbReference>
<dbReference type="SMART" id="SM00326">
    <property type="entry name" value="SH3"/>
    <property type="match status" value="1"/>
</dbReference>
<keyword evidence="1 2" id="KW-0728">SH3 domain</keyword>
<accession>A0ABQ8XEN7</accession>
<feature type="compositionally biased region" description="Low complexity" evidence="3">
    <location>
        <begin position="103"/>
        <end position="114"/>
    </location>
</feature>
<feature type="region of interest" description="Disordered" evidence="3">
    <location>
        <begin position="97"/>
        <end position="221"/>
    </location>
</feature>
<dbReference type="Gene3D" id="1.20.1270.60">
    <property type="entry name" value="Arfaptin homology (AH) domain/BAR domain"/>
    <property type="match status" value="1"/>
</dbReference>
<dbReference type="Proteomes" id="UP001150062">
    <property type="component" value="Unassembled WGS sequence"/>
</dbReference>
<evidence type="ECO:0000259" key="4">
    <source>
        <dbReference type="PROSITE" id="PS50002"/>
    </source>
</evidence>
<comment type="caution">
    <text evidence="6">The sequence shown here is derived from an EMBL/GenBank/DDBJ whole genome shotgun (WGS) entry which is preliminary data.</text>
</comment>
<feature type="domain" description="SH3" evidence="4">
    <location>
        <begin position="12"/>
        <end position="77"/>
    </location>
</feature>
<dbReference type="SMART" id="SM00312">
    <property type="entry name" value="PX"/>
    <property type="match status" value="1"/>
</dbReference>
<name>A0ABQ8XEN7_9EUKA</name>
<dbReference type="PANTHER" id="PTHR45827:SF1">
    <property type="entry name" value="SORTING NEXIN"/>
    <property type="match status" value="1"/>
</dbReference>
<feature type="compositionally biased region" description="Low complexity" evidence="3">
    <location>
        <begin position="129"/>
        <end position="144"/>
    </location>
</feature>
<reference evidence="6" key="1">
    <citation type="submission" date="2022-08" db="EMBL/GenBank/DDBJ databases">
        <title>Novel sulfate-reducing endosymbionts in the free-living metamonad Anaeramoeba.</title>
        <authorList>
            <person name="Jerlstrom-Hultqvist J."/>
            <person name="Cepicka I."/>
            <person name="Gallot-Lavallee L."/>
            <person name="Salas-Leiva D."/>
            <person name="Curtis B.A."/>
            <person name="Zahonova K."/>
            <person name="Pipaliya S."/>
            <person name="Dacks J."/>
            <person name="Roger A.J."/>
        </authorList>
    </citation>
    <scope>NUCLEOTIDE SEQUENCE</scope>
    <source>
        <strain evidence="6">Schooner1</strain>
    </source>
</reference>
<feature type="compositionally biased region" description="Basic residues" evidence="3">
    <location>
        <begin position="183"/>
        <end position="200"/>
    </location>
</feature>
<gene>
    <name evidence="6" type="ORF">M0813_07092</name>
</gene>
<dbReference type="PROSITE" id="PS50002">
    <property type="entry name" value="SH3"/>
    <property type="match status" value="1"/>
</dbReference>
<dbReference type="InterPro" id="IPR027267">
    <property type="entry name" value="AH/BAR_dom_sf"/>
</dbReference>
<protein>
    <submittedName>
        <fullName evidence="6">Sorting nexin</fullName>
    </submittedName>
</protein>
<dbReference type="PANTHER" id="PTHR45827">
    <property type="entry name" value="SORTING NEXIN"/>
    <property type="match status" value="1"/>
</dbReference>
<dbReference type="Pfam" id="PF00018">
    <property type="entry name" value="SH3_1"/>
    <property type="match status" value="1"/>
</dbReference>
<feature type="compositionally biased region" description="Acidic residues" evidence="3">
    <location>
        <begin position="147"/>
        <end position="157"/>
    </location>
</feature>
<dbReference type="PROSITE" id="PS50195">
    <property type="entry name" value="PX"/>
    <property type="match status" value="1"/>
</dbReference>